<evidence type="ECO:0008006" key="4">
    <source>
        <dbReference type="Google" id="ProtNLM"/>
    </source>
</evidence>
<dbReference type="EMBL" id="BPLQ01000932">
    <property type="protein sequence ID" value="GIX76524.1"/>
    <property type="molecule type" value="Genomic_DNA"/>
</dbReference>
<proteinExistence type="predicted"/>
<keyword evidence="3" id="KW-1185">Reference proteome</keyword>
<keyword evidence="1" id="KW-0812">Transmembrane</keyword>
<protein>
    <recommendedName>
        <fullName evidence="4">Transmembrane protein</fullName>
    </recommendedName>
</protein>
<gene>
    <name evidence="2" type="ORF">CDAR_182031</name>
</gene>
<sequence>MNIFTFNNRAYWKQNTNISLKNASFCSFRRRLYPFHRFIYLVFCALAPLLLSPPFCRLSSIARKKRDHCSEGNCTEDVGGWGREIPERFRNAFCLMKCIV</sequence>
<dbReference type="AlphaFoldDB" id="A0AAV4MVR9"/>
<accession>A0AAV4MVR9</accession>
<dbReference type="Proteomes" id="UP001054837">
    <property type="component" value="Unassembled WGS sequence"/>
</dbReference>
<keyword evidence="1" id="KW-1133">Transmembrane helix</keyword>
<name>A0AAV4MVR9_9ARAC</name>
<evidence type="ECO:0000313" key="3">
    <source>
        <dbReference type="Proteomes" id="UP001054837"/>
    </source>
</evidence>
<evidence type="ECO:0000256" key="1">
    <source>
        <dbReference type="SAM" id="Phobius"/>
    </source>
</evidence>
<evidence type="ECO:0000313" key="2">
    <source>
        <dbReference type="EMBL" id="GIX76524.1"/>
    </source>
</evidence>
<keyword evidence="1" id="KW-0472">Membrane</keyword>
<organism evidence="2 3">
    <name type="scientific">Caerostris darwini</name>
    <dbReference type="NCBI Taxonomy" id="1538125"/>
    <lineage>
        <taxon>Eukaryota</taxon>
        <taxon>Metazoa</taxon>
        <taxon>Ecdysozoa</taxon>
        <taxon>Arthropoda</taxon>
        <taxon>Chelicerata</taxon>
        <taxon>Arachnida</taxon>
        <taxon>Araneae</taxon>
        <taxon>Araneomorphae</taxon>
        <taxon>Entelegynae</taxon>
        <taxon>Araneoidea</taxon>
        <taxon>Araneidae</taxon>
        <taxon>Caerostris</taxon>
    </lineage>
</organism>
<comment type="caution">
    <text evidence="2">The sequence shown here is derived from an EMBL/GenBank/DDBJ whole genome shotgun (WGS) entry which is preliminary data.</text>
</comment>
<reference evidence="2 3" key="1">
    <citation type="submission" date="2021-06" db="EMBL/GenBank/DDBJ databases">
        <title>Caerostris darwini draft genome.</title>
        <authorList>
            <person name="Kono N."/>
            <person name="Arakawa K."/>
        </authorList>
    </citation>
    <scope>NUCLEOTIDE SEQUENCE [LARGE SCALE GENOMIC DNA]</scope>
</reference>
<feature type="transmembrane region" description="Helical" evidence="1">
    <location>
        <begin position="38"/>
        <end position="56"/>
    </location>
</feature>